<gene>
    <name evidence="1" type="ORF">O6H91_12G077400</name>
</gene>
<reference evidence="2" key="1">
    <citation type="journal article" date="2024" name="Proc. Natl. Acad. Sci. U.S.A.">
        <title>Extraordinary preservation of gene collinearity over three hundred million years revealed in homosporous lycophytes.</title>
        <authorList>
            <person name="Li C."/>
            <person name="Wickell D."/>
            <person name="Kuo L.Y."/>
            <person name="Chen X."/>
            <person name="Nie B."/>
            <person name="Liao X."/>
            <person name="Peng D."/>
            <person name="Ji J."/>
            <person name="Jenkins J."/>
            <person name="Williams M."/>
            <person name="Shu S."/>
            <person name="Plott C."/>
            <person name="Barry K."/>
            <person name="Rajasekar S."/>
            <person name="Grimwood J."/>
            <person name="Han X."/>
            <person name="Sun S."/>
            <person name="Hou Z."/>
            <person name="He W."/>
            <person name="Dai G."/>
            <person name="Sun C."/>
            <person name="Schmutz J."/>
            <person name="Leebens-Mack J.H."/>
            <person name="Li F.W."/>
            <person name="Wang L."/>
        </authorList>
    </citation>
    <scope>NUCLEOTIDE SEQUENCE [LARGE SCALE GENOMIC DNA]</scope>
    <source>
        <strain evidence="2">cv. PW_Plant_1</strain>
    </source>
</reference>
<accession>A0ACC2C491</accession>
<comment type="caution">
    <text evidence="1">The sequence shown here is derived from an EMBL/GenBank/DDBJ whole genome shotgun (WGS) entry which is preliminary data.</text>
</comment>
<sequence length="445" mass="50269">MRQAMEAEWQGQGQQQQQLLLRERPYERGRGNDPAEGSSSMVDAHMVASAAGGEKSMSISAMVEQREGDLAAIAVLHRSRVENGVGQSEAAVSMDDAGAVQRSIVDEGLCGLGLSRNGVRGEFGAIVSQPDDLAEEMSSLASQRPALHHDFSDMASQQVEDGYGSMAKQQGLVEDEAGAIAAHRAKEARVYRKGFWSMNETMVLLSLKRQDNEKQARGNERERNRTSAERWREIEEGCWARGVKKSSQQIKDKWDHLSADFKKVMDYENSVPVGQKSYWQMTTDERREIKNMPLHFHLQVYQYMNQWMRKSKPIRRTVAVDSLQHPVSEIDSMSRKKRRLSAGDDIDLRDCSAHVLEKMGRTMEHVLRESCQLQIDSQKKISQAHIEIQKQISQSQIDAQKQIAQMQIDMQKQLIELQMQQGKEFIAAMHAMVNVLGELGRALNS</sequence>
<evidence type="ECO:0000313" key="2">
    <source>
        <dbReference type="Proteomes" id="UP001162992"/>
    </source>
</evidence>
<dbReference type="EMBL" id="CM055103">
    <property type="protein sequence ID" value="KAJ7536679.1"/>
    <property type="molecule type" value="Genomic_DNA"/>
</dbReference>
<organism evidence="1 2">
    <name type="scientific">Diphasiastrum complanatum</name>
    <name type="common">Issler's clubmoss</name>
    <name type="synonym">Lycopodium complanatum</name>
    <dbReference type="NCBI Taxonomy" id="34168"/>
    <lineage>
        <taxon>Eukaryota</taxon>
        <taxon>Viridiplantae</taxon>
        <taxon>Streptophyta</taxon>
        <taxon>Embryophyta</taxon>
        <taxon>Tracheophyta</taxon>
        <taxon>Lycopodiopsida</taxon>
        <taxon>Lycopodiales</taxon>
        <taxon>Lycopodiaceae</taxon>
        <taxon>Lycopodioideae</taxon>
        <taxon>Diphasiastrum</taxon>
    </lineage>
</organism>
<evidence type="ECO:0000313" key="1">
    <source>
        <dbReference type="EMBL" id="KAJ7536679.1"/>
    </source>
</evidence>
<name>A0ACC2C491_DIPCM</name>
<protein>
    <submittedName>
        <fullName evidence="1">Uncharacterized protein</fullName>
    </submittedName>
</protein>
<keyword evidence="2" id="KW-1185">Reference proteome</keyword>
<proteinExistence type="predicted"/>
<dbReference type="Proteomes" id="UP001162992">
    <property type="component" value="Chromosome 12"/>
</dbReference>